<dbReference type="Gene3D" id="1.25.40.20">
    <property type="entry name" value="Ankyrin repeat-containing domain"/>
    <property type="match status" value="1"/>
</dbReference>
<evidence type="ECO:0000256" key="1">
    <source>
        <dbReference type="ARBA" id="ARBA00022737"/>
    </source>
</evidence>
<proteinExistence type="predicted"/>
<keyword evidence="1" id="KW-0677">Repeat</keyword>
<evidence type="ECO:0000313" key="4">
    <source>
        <dbReference type="EMBL" id="QDU58317.1"/>
    </source>
</evidence>
<organism evidence="4 5">
    <name type="scientific">Aeoliella mucimassa</name>
    <dbReference type="NCBI Taxonomy" id="2527972"/>
    <lineage>
        <taxon>Bacteria</taxon>
        <taxon>Pseudomonadati</taxon>
        <taxon>Planctomycetota</taxon>
        <taxon>Planctomycetia</taxon>
        <taxon>Pirellulales</taxon>
        <taxon>Lacipirellulaceae</taxon>
        <taxon>Aeoliella</taxon>
    </lineage>
</organism>
<evidence type="ECO:0000256" key="2">
    <source>
        <dbReference type="ARBA" id="ARBA00023043"/>
    </source>
</evidence>
<dbReference type="RefSeq" id="WP_145250090.1">
    <property type="nucleotide sequence ID" value="NZ_CP036278.1"/>
</dbReference>
<dbReference type="PROSITE" id="PS51257">
    <property type="entry name" value="PROKAR_LIPOPROTEIN"/>
    <property type="match status" value="1"/>
</dbReference>
<dbReference type="PANTHER" id="PTHR24189:SF50">
    <property type="entry name" value="ANKYRIN REPEAT AND SOCS BOX PROTEIN 2"/>
    <property type="match status" value="1"/>
</dbReference>
<dbReference type="SUPFAM" id="SSF48403">
    <property type="entry name" value="Ankyrin repeat"/>
    <property type="match status" value="1"/>
</dbReference>
<gene>
    <name evidence="4" type="ORF">Pan181_45500</name>
</gene>
<evidence type="ECO:0000313" key="5">
    <source>
        <dbReference type="Proteomes" id="UP000315750"/>
    </source>
</evidence>
<keyword evidence="2 3" id="KW-0040">ANK repeat</keyword>
<reference evidence="4 5" key="1">
    <citation type="submission" date="2019-02" db="EMBL/GenBank/DDBJ databases">
        <title>Deep-cultivation of Planctomycetes and their phenomic and genomic characterization uncovers novel biology.</title>
        <authorList>
            <person name="Wiegand S."/>
            <person name="Jogler M."/>
            <person name="Boedeker C."/>
            <person name="Pinto D."/>
            <person name="Vollmers J."/>
            <person name="Rivas-Marin E."/>
            <person name="Kohn T."/>
            <person name="Peeters S.H."/>
            <person name="Heuer A."/>
            <person name="Rast P."/>
            <person name="Oberbeckmann S."/>
            <person name="Bunk B."/>
            <person name="Jeske O."/>
            <person name="Meyerdierks A."/>
            <person name="Storesund J.E."/>
            <person name="Kallscheuer N."/>
            <person name="Luecker S."/>
            <person name="Lage O.M."/>
            <person name="Pohl T."/>
            <person name="Merkel B.J."/>
            <person name="Hornburger P."/>
            <person name="Mueller R.-W."/>
            <person name="Bruemmer F."/>
            <person name="Labrenz M."/>
            <person name="Spormann A.M."/>
            <person name="Op den Camp H."/>
            <person name="Overmann J."/>
            <person name="Amann R."/>
            <person name="Jetten M.S.M."/>
            <person name="Mascher T."/>
            <person name="Medema M.H."/>
            <person name="Devos D.P."/>
            <person name="Kaster A.-K."/>
            <person name="Ovreas L."/>
            <person name="Rohde M."/>
            <person name="Galperin M.Y."/>
            <person name="Jogler C."/>
        </authorList>
    </citation>
    <scope>NUCLEOTIDE SEQUENCE [LARGE SCALE GENOMIC DNA]</scope>
    <source>
        <strain evidence="4 5">Pan181</strain>
    </source>
</reference>
<protein>
    <submittedName>
        <fullName evidence="4">Ankyrin repeats (3 copies)</fullName>
    </submittedName>
</protein>
<dbReference type="OrthoDB" id="275927at2"/>
<dbReference type="PROSITE" id="PS50088">
    <property type="entry name" value="ANK_REPEAT"/>
    <property type="match status" value="1"/>
</dbReference>
<dbReference type="InterPro" id="IPR050745">
    <property type="entry name" value="Multifunctional_regulatory"/>
</dbReference>
<name>A0A518AUC0_9BACT</name>
<feature type="repeat" description="ANK" evidence="3">
    <location>
        <begin position="69"/>
        <end position="101"/>
    </location>
</feature>
<evidence type="ECO:0000256" key="3">
    <source>
        <dbReference type="PROSITE-ProRule" id="PRU00023"/>
    </source>
</evidence>
<dbReference type="SMART" id="SM00248">
    <property type="entry name" value="ANK"/>
    <property type="match status" value="4"/>
</dbReference>
<dbReference type="InterPro" id="IPR002110">
    <property type="entry name" value="Ankyrin_rpt"/>
</dbReference>
<sequence length="306" mass="35047">MRRIWIVALLVLVAGCGNSTWHQKFDWNAEDYFDDPQVIALCKAIEANDLEEMEQLIQAGADVTATGKDNMTPLLWAFPDNKLERFKKLLEHGADPNVIVRSDFNTHSSGIRPGFSITHMACKTSFPGYFEAVFEHGGDPNLVEQGQGIIPETPIFKIVRNRPADQKERIVTLISLGADLDFINGADVTPCMQAVSWGEQFDLVLFLLEKGADWKVYQTTINARLAHKMIMCKRLRGNRWTPETKRQYDEVKQWLESQGESFEDAEKDLDRRQSWQSLPPHEYSLRIEAEIAERKRREAQKQPGQK</sequence>
<dbReference type="EMBL" id="CP036278">
    <property type="protein sequence ID" value="QDU58317.1"/>
    <property type="molecule type" value="Genomic_DNA"/>
</dbReference>
<dbReference type="KEGG" id="amuc:Pan181_45500"/>
<dbReference type="Proteomes" id="UP000315750">
    <property type="component" value="Chromosome"/>
</dbReference>
<keyword evidence="5" id="KW-1185">Reference proteome</keyword>
<dbReference type="PANTHER" id="PTHR24189">
    <property type="entry name" value="MYOTROPHIN"/>
    <property type="match status" value="1"/>
</dbReference>
<accession>A0A518AUC0</accession>
<dbReference type="AlphaFoldDB" id="A0A518AUC0"/>
<dbReference type="InterPro" id="IPR036770">
    <property type="entry name" value="Ankyrin_rpt-contain_sf"/>
</dbReference>